<dbReference type="SUPFAM" id="SSF46934">
    <property type="entry name" value="UBA-like"/>
    <property type="match status" value="1"/>
</dbReference>
<dbReference type="GO" id="GO:0043130">
    <property type="term" value="F:ubiquitin binding"/>
    <property type="evidence" value="ECO:0007669"/>
    <property type="project" value="InterPro"/>
</dbReference>
<feature type="compositionally biased region" description="Polar residues" evidence="2">
    <location>
        <begin position="174"/>
        <end position="189"/>
    </location>
</feature>
<gene>
    <name evidence="4" type="ORF">SPHA_78289</name>
</gene>
<dbReference type="PROSITE" id="PS51140">
    <property type="entry name" value="CUE"/>
    <property type="match status" value="1"/>
</dbReference>
<protein>
    <recommendedName>
        <fullName evidence="3">CUE domain-containing protein</fullName>
    </recommendedName>
</protein>
<feature type="compositionally biased region" description="Basic residues" evidence="2">
    <location>
        <begin position="90"/>
        <end position="99"/>
    </location>
</feature>
<dbReference type="PANTHER" id="PTHR15623">
    <property type="entry name" value="SPERMATOGENESIS-ASSOCIATED SERINE-RICH PROTEIN 2-RELATED"/>
    <property type="match status" value="1"/>
</dbReference>
<dbReference type="Pfam" id="PF07139">
    <property type="entry name" value="SPATS2-like"/>
    <property type="match status" value="1"/>
</dbReference>
<evidence type="ECO:0000256" key="1">
    <source>
        <dbReference type="ARBA" id="ARBA00007105"/>
    </source>
</evidence>
<dbReference type="InterPro" id="IPR009816">
    <property type="entry name" value="SPATS2-like"/>
</dbReference>
<dbReference type="AlphaFoldDB" id="A0A812EV12"/>
<evidence type="ECO:0000313" key="4">
    <source>
        <dbReference type="EMBL" id="CAE1328659.1"/>
    </source>
</evidence>
<dbReference type="InterPro" id="IPR009060">
    <property type="entry name" value="UBA-like_sf"/>
</dbReference>
<feature type="compositionally biased region" description="Polar residues" evidence="2">
    <location>
        <begin position="221"/>
        <end position="246"/>
    </location>
</feature>
<organism evidence="4 5">
    <name type="scientific">Acanthosepion pharaonis</name>
    <name type="common">Pharaoh cuttlefish</name>
    <name type="synonym">Sepia pharaonis</name>
    <dbReference type="NCBI Taxonomy" id="158019"/>
    <lineage>
        <taxon>Eukaryota</taxon>
        <taxon>Metazoa</taxon>
        <taxon>Spiralia</taxon>
        <taxon>Lophotrochozoa</taxon>
        <taxon>Mollusca</taxon>
        <taxon>Cephalopoda</taxon>
        <taxon>Coleoidea</taxon>
        <taxon>Decapodiformes</taxon>
        <taxon>Sepiida</taxon>
        <taxon>Sepiina</taxon>
        <taxon>Sepiidae</taxon>
        <taxon>Acanthosepion</taxon>
    </lineage>
</organism>
<comment type="caution">
    <text evidence="4">The sequence shown here is derived from an EMBL/GenBank/DDBJ whole genome shotgun (WGS) entry which is preliminary data.</text>
</comment>
<feature type="region of interest" description="Disordered" evidence="2">
    <location>
        <begin position="160"/>
        <end position="286"/>
    </location>
</feature>
<dbReference type="Proteomes" id="UP000597762">
    <property type="component" value="Unassembled WGS sequence"/>
</dbReference>
<dbReference type="PANTHER" id="PTHR15623:SF11">
    <property type="entry name" value="SPERMATOGENESIS-ASSOCIATED SERINE-RICH PROTEIN 2"/>
    <property type="match status" value="1"/>
</dbReference>
<evidence type="ECO:0000313" key="5">
    <source>
        <dbReference type="Proteomes" id="UP000597762"/>
    </source>
</evidence>
<dbReference type="InterPro" id="IPR003892">
    <property type="entry name" value="CUE"/>
</dbReference>
<dbReference type="EMBL" id="CAHIKZ030005534">
    <property type="protein sequence ID" value="CAE1328659.1"/>
    <property type="molecule type" value="Genomic_DNA"/>
</dbReference>
<reference evidence="4" key="1">
    <citation type="submission" date="2021-01" db="EMBL/GenBank/DDBJ databases">
        <authorList>
            <person name="Li R."/>
            <person name="Bekaert M."/>
        </authorList>
    </citation>
    <scope>NUCLEOTIDE SEQUENCE</scope>
    <source>
        <strain evidence="4">Farmed</strain>
    </source>
</reference>
<evidence type="ECO:0000256" key="2">
    <source>
        <dbReference type="SAM" id="MobiDB-lite"/>
    </source>
</evidence>
<dbReference type="GO" id="GO:0005737">
    <property type="term" value="C:cytoplasm"/>
    <property type="evidence" value="ECO:0007669"/>
    <property type="project" value="TreeGrafter"/>
</dbReference>
<comment type="similarity">
    <text evidence="1">Belongs to the SPATS2 family.</text>
</comment>
<keyword evidence="5" id="KW-1185">Reference proteome</keyword>
<name>A0A812EV12_ACAPH</name>
<accession>A0A812EV12</accession>
<proteinExistence type="inferred from homology"/>
<sequence>MARKNSQKTDTSGAIVFDSRTKAVMAQVGQDNVKEKVQAVKEVVPGRSNNEMILVLQYYDYCVERTIQAYLEDGAKEALKEWHFSENKVSKHKKKKSKKSQSNQNQSADQQKLNSQAQANNNTNARLSNGIVNDNVPTGINSTIHIGKNVSRTGVVVSTSSSSSSLSRGDSHVAASTSLKGESSLGPTSSHKDLNDSAAATGASKSESATDNESDRHKHTVQSSQHAVASSNSDTYHGSQESSLNDTDLPRVKPGVTQNSEKSKMKQRQKSVKAAKPGLEKSSKDLHRQTIALERLELVLTEEIDKAYKRIKNVFEEMKSW</sequence>
<evidence type="ECO:0000259" key="3">
    <source>
        <dbReference type="PROSITE" id="PS51140"/>
    </source>
</evidence>
<feature type="compositionally biased region" description="Low complexity" evidence="2">
    <location>
        <begin position="100"/>
        <end position="116"/>
    </location>
</feature>
<feature type="region of interest" description="Disordered" evidence="2">
    <location>
        <begin position="86"/>
        <end position="116"/>
    </location>
</feature>
<feature type="domain" description="CUE" evidence="3">
    <location>
        <begin position="32"/>
        <end position="75"/>
    </location>
</feature>
<dbReference type="OrthoDB" id="6136201at2759"/>